<dbReference type="GO" id="GO:0032545">
    <property type="term" value="C:CURI complex"/>
    <property type="evidence" value="ECO:0007669"/>
    <property type="project" value="TreeGrafter"/>
</dbReference>
<dbReference type="GO" id="GO:0000028">
    <property type="term" value="P:ribosomal small subunit assembly"/>
    <property type="evidence" value="ECO:0007669"/>
    <property type="project" value="TreeGrafter"/>
</dbReference>
<keyword evidence="2" id="KW-0694">RNA-binding</keyword>
<dbReference type="CDD" id="cd12951">
    <property type="entry name" value="RRP7_Rrp7A"/>
    <property type="match status" value="1"/>
</dbReference>
<gene>
    <name evidence="6" type="primary">LOC116298440</name>
</gene>
<dbReference type="InterPro" id="IPR040446">
    <property type="entry name" value="RRP7"/>
</dbReference>
<dbReference type="InParanoid" id="A0A6P8I4G0"/>
<protein>
    <submittedName>
        <fullName evidence="6">Ribosomal RNA-processing protein 7 homolog A-like</fullName>
    </submittedName>
</protein>
<dbReference type="CDD" id="cd12294">
    <property type="entry name" value="RRM_Rrp7A"/>
    <property type="match status" value="1"/>
</dbReference>
<dbReference type="Pfam" id="PF17799">
    <property type="entry name" value="RRM_Rrp7"/>
    <property type="match status" value="1"/>
</dbReference>
<dbReference type="InterPro" id="IPR012677">
    <property type="entry name" value="Nucleotide-bd_a/b_plait_sf"/>
</dbReference>
<dbReference type="Gene3D" id="3.30.70.330">
    <property type="match status" value="1"/>
</dbReference>
<dbReference type="GO" id="GO:0006364">
    <property type="term" value="P:rRNA processing"/>
    <property type="evidence" value="ECO:0007669"/>
    <property type="project" value="TreeGrafter"/>
</dbReference>
<dbReference type="FunCoup" id="A0A6P8I4G0">
    <property type="interactions" value="1535"/>
</dbReference>
<evidence type="ECO:0000259" key="4">
    <source>
        <dbReference type="PROSITE" id="PS50102"/>
    </source>
</evidence>
<accession>A0A6P8I4G0</accession>
<feature type="region of interest" description="Disordered" evidence="3">
    <location>
        <begin position="169"/>
        <end position="227"/>
    </location>
</feature>
<dbReference type="InterPro" id="IPR000504">
    <property type="entry name" value="RRM_dom"/>
</dbReference>
<dbReference type="PROSITE" id="PS50102">
    <property type="entry name" value="RRM"/>
    <property type="match status" value="1"/>
</dbReference>
<dbReference type="InterPro" id="IPR040447">
    <property type="entry name" value="RRM_Rrp7"/>
</dbReference>
<evidence type="ECO:0000256" key="1">
    <source>
        <dbReference type="ARBA" id="ARBA00006110"/>
    </source>
</evidence>
<dbReference type="InterPro" id="IPR035979">
    <property type="entry name" value="RBD_domain_sf"/>
</dbReference>
<dbReference type="SUPFAM" id="SSF54928">
    <property type="entry name" value="RNA-binding domain, RBD"/>
    <property type="match status" value="1"/>
</dbReference>
<dbReference type="PANTHER" id="PTHR13191:SF0">
    <property type="entry name" value="RIBOSOMAL RNA-PROCESSING PROTEIN 7 HOMOLOG A-RELATED"/>
    <property type="match status" value="1"/>
</dbReference>
<dbReference type="InterPro" id="IPR034890">
    <property type="entry name" value="Rrp7A_RRM"/>
</dbReference>
<dbReference type="OrthoDB" id="5390at2759"/>
<feature type="compositionally biased region" description="Basic and acidic residues" evidence="3">
    <location>
        <begin position="171"/>
        <end position="183"/>
    </location>
</feature>
<feature type="domain" description="RRM" evidence="4">
    <location>
        <begin position="43"/>
        <end position="139"/>
    </location>
</feature>
<evidence type="ECO:0000256" key="3">
    <source>
        <dbReference type="SAM" id="MobiDB-lite"/>
    </source>
</evidence>
<organism evidence="5 6">
    <name type="scientific">Actinia tenebrosa</name>
    <name type="common">Australian red waratah sea anemone</name>
    <dbReference type="NCBI Taxonomy" id="6105"/>
    <lineage>
        <taxon>Eukaryota</taxon>
        <taxon>Metazoa</taxon>
        <taxon>Cnidaria</taxon>
        <taxon>Anthozoa</taxon>
        <taxon>Hexacorallia</taxon>
        <taxon>Actiniaria</taxon>
        <taxon>Actiniidae</taxon>
        <taxon>Actinia</taxon>
    </lineage>
</organism>
<dbReference type="Gene3D" id="6.10.250.1770">
    <property type="match status" value="1"/>
</dbReference>
<name>A0A6P8I4G0_ACTTE</name>
<dbReference type="KEGG" id="aten:116298440"/>
<dbReference type="Proteomes" id="UP000515163">
    <property type="component" value="Unplaced"/>
</dbReference>
<dbReference type="InterPro" id="IPR024326">
    <property type="entry name" value="RRP7_C"/>
</dbReference>
<evidence type="ECO:0000313" key="6">
    <source>
        <dbReference type="RefSeq" id="XP_031562778.1"/>
    </source>
</evidence>
<reference evidence="6" key="1">
    <citation type="submission" date="2025-08" db="UniProtKB">
        <authorList>
            <consortium name="RefSeq"/>
        </authorList>
    </citation>
    <scope>IDENTIFICATION</scope>
    <source>
        <tissue evidence="6">Tentacle</tissue>
    </source>
</reference>
<dbReference type="AlphaFoldDB" id="A0A6P8I4G0"/>
<dbReference type="RefSeq" id="XP_031562778.1">
    <property type="nucleotide sequence ID" value="XM_031706918.1"/>
</dbReference>
<comment type="similarity">
    <text evidence="1">Belongs to the RRP7 family.</text>
</comment>
<proteinExistence type="inferred from homology"/>
<dbReference type="GeneID" id="116298440"/>
<keyword evidence="5" id="KW-1185">Reference proteome</keyword>
<dbReference type="Pfam" id="PF12923">
    <property type="entry name" value="RRP7"/>
    <property type="match status" value="1"/>
</dbReference>
<dbReference type="PANTHER" id="PTHR13191">
    <property type="entry name" value="RIBOSOMAL RNA PROCESSING PROTEIN 7-RELATED"/>
    <property type="match status" value="1"/>
</dbReference>
<sequence length="262" mass="30280">MASEVGGFRTLRVKLKENCSSFHVLYYKKHALREEEPMRPSDRTLFIVNIPPYCNKSALKRLFGTSCGAVQSVFLMKQPGKVKKTKASLVSPNTEIKGFKVAYVVFKKPSSLKAAMELDSTEVKCLSDEENIILTGMEKWCQEYGLQYPNPSRLQEEVDRYMATFDEEQEEAKKAEDEARGQPDEEGWITVGKGGRKPASSQIDATDLKEKKKKKKKQTQVDFYQFQQRESRREHIAQLRKKFEEDKKRIAEMKAARKFKPY</sequence>
<evidence type="ECO:0000313" key="5">
    <source>
        <dbReference type="Proteomes" id="UP000515163"/>
    </source>
</evidence>
<dbReference type="GO" id="GO:0034456">
    <property type="term" value="C:UTP-C complex"/>
    <property type="evidence" value="ECO:0007669"/>
    <property type="project" value="TreeGrafter"/>
</dbReference>
<evidence type="ECO:0000256" key="2">
    <source>
        <dbReference type="PROSITE-ProRule" id="PRU00176"/>
    </source>
</evidence>
<dbReference type="GO" id="GO:0003723">
    <property type="term" value="F:RNA binding"/>
    <property type="evidence" value="ECO:0007669"/>
    <property type="project" value="UniProtKB-UniRule"/>
</dbReference>